<evidence type="ECO:0000313" key="2">
    <source>
        <dbReference type="EMBL" id="KAK9799724.1"/>
    </source>
</evidence>
<proteinExistence type="predicted"/>
<evidence type="ECO:0000256" key="1">
    <source>
        <dbReference type="SAM" id="MobiDB-lite"/>
    </source>
</evidence>
<dbReference type="Proteomes" id="UP001465755">
    <property type="component" value="Unassembled WGS sequence"/>
</dbReference>
<dbReference type="PANTHER" id="PTHR10933:SF9">
    <property type="entry name" value="IMMUNOGLOBULIN-BINDING PROTEIN 1"/>
    <property type="match status" value="1"/>
</dbReference>
<feature type="region of interest" description="Disordered" evidence="1">
    <location>
        <begin position="176"/>
        <end position="201"/>
    </location>
</feature>
<dbReference type="GO" id="GO:0009966">
    <property type="term" value="P:regulation of signal transduction"/>
    <property type="evidence" value="ECO:0007669"/>
    <property type="project" value="InterPro"/>
</dbReference>
<dbReference type="EMBL" id="JALJOQ010000088">
    <property type="protein sequence ID" value="KAK9799724.1"/>
    <property type="molecule type" value="Genomic_DNA"/>
</dbReference>
<dbReference type="InterPro" id="IPR038511">
    <property type="entry name" value="TAP42/TAP46-like_sf"/>
</dbReference>
<reference evidence="2 3" key="1">
    <citation type="journal article" date="2024" name="Nat. Commun.">
        <title>Phylogenomics reveals the evolutionary origins of lichenization in chlorophyte algae.</title>
        <authorList>
            <person name="Puginier C."/>
            <person name="Libourel C."/>
            <person name="Otte J."/>
            <person name="Skaloud P."/>
            <person name="Haon M."/>
            <person name="Grisel S."/>
            <person name="Petersen M."/>
            <person name="Berrin J.G."/>
            <person name="Delaux P.M."/>
            <person name="Dal Grande F."/>
            <person name="Keller J."/>
        </authorList>
    </citation>
    <scope>NUCLEOTIDE SEQUENCE [LARGE SCALE GENOMIC DNA]</scope>
    <source>
        <strain evidence="2 3">SAG 2036</strain>
    </source>
</reference>
<keyword evidence="3" id="KW-1185">Reference proteome</keyword>
<dbReference type="Pfam" id="PF04177">
    <property type="entry name" value="TAP42"/>
    <property type="match status" value="1"/>
</dbReference>
<dbReference type="GO" id="GO:0005829">
    <property type="term" value="C:cytosol"/>
    <property type="evidence" value="ECO:0007669"/>
    <property type="project" value="TreeGrafter"/>
</dbReference>
<dbReference type="GO" id="GO:0051721">
    <property type="term" value="F:protein phosphatase 2A binding"/>
    <property type="evidence" value="ECO:0007669"/>
    <property type="project" value="TreeGrafter"/>
</dbReference>
<dbReference type="AlphaFoldDB" id="A0AAW1NWA2"/>
<dbReference type="Gene3D" id="1.25.40.540">
    <property type="entry name" value="TAP42-like family"/>
    <property type="match status" value="1"/>
</dbReference>
<protein>
    <submittedName>
        <fullName evidence="2">Uncharacterized protein</fullName>
    </submittedName>
</protein>
<accession>A0AAW1NWA2</accession>
<comment type="caution">
    <text evidence="2">The sequence shown here is derived from an EMBL/GenBank/DDBJ whole genome shotgun (WGS) entry which is preliminary data.</text>
</comment>
<sequence length="371" mass="40649">MLTPQCTQVHMYFTDMLPARLSKQLSKVSEKRGKLAILLTIGATFVEARTALEACEAKVGAMALFSSNEEADDVLTSQLKFLLISHLLGELLSSTPELKPGPRSAHLKQSTQQHSRFLLRLEQYGLLPPAAVQQWNVFREGGADMEDGSVMGEHRDPAAARADKIARFKARRAAKSRLEALQDQQGRRQAGRSTEDNAMEEADDDRELWLLQLELAALQSADQLTALSQELHILQQAPPDVGTSGAHAAAGDAMPRADGRQATSSPAECEAIMAQLRLAAGGLQGLRQQVAGSVLGPSHNLPTRTLAQQAQIEMERAQHAQAYQQAQAEARTRGALSDEDDEEQVVRQRHMDDYLDEHPRGWGNSKLRPCA</sequence>
<dbReference type="InterPro" id="IPR007304">
    <property type="entry name" value="TAP46-like"/>
</dbReference>
<gene>
    <name evidence="2" type="ORF">WJX73_004547</name>
</gene>
<name>A0AAW1NWA2_9CHLO</name>
<evidence type="ECO:0000313" key="3">
    <source>
        <dbReference type="Proteomes" id="UP001465755"/>
    </source>
</evidence>
<feature type="region of interest" description="Disordered" evidence="1">
    <location>
        <begin position="241"/>
        <end position="261"/>
    </location>
</feature>
<dbReference type="GO" id="GO:0035303">
    <property type="term" value="P:regulation of dephosphorylation"/>
    <property type="evidence" value="ECO:0007669"/>
    <property type="project" value="TreeGrafter"/>
</dbReference>
<organism evidence="2 3">
    <name type="scientific">Symbiochloris irregularis</name>
    <dbReference type="NCBI Taxonomy" id="706552"/>
    <lineage>
        <taxon>Eukaryota</taxon>
        <taxon>Viridiplantae</taxon>
        <taxon>Chlorophyta</taxon>
        <taxon>core chlorophytes</taxon>
        <taxon>Trebouxiophyceae</taxon>
        <taxon>Trebouxiales</taxon>
        <taxon>Trebouxiaceae</taxon>
        <taxon>Symbiochloris</taxon>
    </lineage>
</organism>
<dbReference type="PANTHER" id="PTHR10933">
    <property type="entry name" value="IMMUNOGLOBULIN-BINDING PROTEIN 1"/>
    <property type="match status" value="1"/>
</dbReference>